<keyword evidence="4" id="KW-0275">Fatty acid biosynthesis</keyword>
<dbReference type="EMBL" id="QGTJ01000003">
    <property type="protein sequence ID" value="PWV63454.1"/>
    <property type="molecule type" value="Genomic_DNA"/>
</dbReference>
<protein>
    <submittedName>
        <fullName evidence="5">Acyl carrier protein phosphodiesterase</fullName>
    </submittedName>
</protein>
<dbReference type="RefSeq" id="WP_110017939.1">
    <property type="nucleotide sequence ID" value="NZ_QGTJ01000003.1"/>
</dbReference>
<dbReference type="InterPro" id="IPR007431">
    <property type="entry name" value="ACP_PD"/>
</dbReference>
<reference evidence="5 6" key="1">
    <citation type="submission" date="2018-05" db="EMBL/GenBank/DDBJ databases">
        <title>Genomic Encyclopedia of Type Strains, Phase IV (KMG-IV): sequencing the most valuable type-strain genomes for metagenomic binning, comparative biology and taxonomic classification.</title>
        <authorList>
            <person name="Goeker M."/>
        </authorList>
    </citation>
    <scope>NUCLEOTIDE SEQUENCE [LARGE SCALE GENOMIC DNA]</scope>
    <source>
        <strain evidence="5 6">DSM 23606</strain>
    </source>
</reference>
<comment type="caution">
    <text evidence="5">The sequence shown here is derived from an EMBL/GenBank/DDBJ whole genome shotgun (WGS) entry which is preliminary data.</text>
</comment>
<dbReference type="GO" id="GO:0008770">
    <property type="term" value="F:[acyl-carrier-protein] phosphodiesterase activity"/>
    <property type="evidence" value="ECO:0007669"/>
    <property type="project" value="InterPro"/>
</dbReference>
<dbReference type="PIRSF" id="PIRSF011489">
    <property type="entry name" value="DUF479"/>
    <property type="match status" value="1"/>
</dbReference>
<evidence type="ECO:0000256" key="1">
    <source>
        <dbReference type="ARBA" id="ARBA00022516"/>
    </source>
</evidence>
<keyword evidence="4" id="KW-0276">Fatty acid metabolism</keyword>
<keyword evidence="1" id="KW-0444">Lipid biosynthesis</keyword>
<evidence type="ECO:0000256" key="4">
    <source>
        <dbReference type="ARBA" id="ARBA00023160"/>
    </source>
</evidence>
<keyword evidence="6" id="KW-1185">Reference proteome</keyword>
<dbReference type="Pfam" id="PF04336">
    <property type="entry name" value="ACP_PD"/>
    <property type="match status" value="1"/>
</dbReference>
<dbReference type="OrthoDB" id="8442777at2"/>
<evidence type="ECO:0000256" key="3">
    <source>
        <dbReference type="ARBA" id="ARBA00023098"/>
    </source>
</evidence>
<sequence length="196" mass="22237">MNYLAHFLLAAPQARARVGQMLGDFHKGAVDALADPVWRREVQLHRAIDRYTDTHPRVLAVRGELSAPLRRYGGIVLDVYFDHCLARDWTRWCAQPLSEFVAEVHAALLADYAQLPPRMRGSIDYLISTQLLLAYREFSGVARALTGIASRLRRPSPLPQAAVELRTLDASLNAAFVEFFPQLQEFVNEWRNTHSL</sequence>
<proteinExistence type="predicted"/>
<dbReference type="Proteomes" id="UP000246569">
    <property type="component" value="Unassembled WGS sequence"/>
</dbReference>
<dbReference type="PANTHER" id="PTHR38764">
    <property type="entry name" value="ACYL CARRIER PROTEIN PHOSPHODIESTERASE"/>
    <property type="match status" value="1"/>
</dbReference>
<keyword evidence="3" id="KW-0443">Lipid metabolism</keyword>
<evidence type="ECO:0000313" key="5">
    <source>
        <dbReference type="EMBL" id="PWV63454.1"/>
    </source>
</evidence>
<evidence type="ECO:0000256" key="2">
    <source>
        <dbReference type="ARBA" id="ARBA00022801"/>
    </source>
</evidence>
<name>A0A317MY65_9GAMM</name>
<evidence type="ECO:0000313" key="6">
    <source>
        <dbReference type="Proteomes" id="UP000246569"/>
    </source>
</evidence>
<accession>A0A317MY65</accession>
<dbReference type="PANTHER" id="PTHR38764:SF1">
    <property type="entry name" value="ACYL CARRIER PROTEIN PHOSPHODIESTERASE"/>
    <property type="match status" value="1"/>
</dbReference>
<gene>
    <name evidence="5" type="ORF">C7443_103383</name>
</gene>
<dbReference type="AlphaFoldDB" id="A0A317MY65"/>
<keyword evidence="2" id="KW-0378">Hydrolase</keyword>
<dbReference type="GO" id="GO:0006633">
    <property type="term" value="P:fatty acid biosynthetic process"/>
    <property type="evidence" value="ECO:0007669"/>
    <property type="project" value="UniProtKB-KW"/>
</dbReference>
<organism evidence="5 6">
    <name type="scientific">Plasticicumulans acidivorans</name>
    <dbReference type="NCBI Taxonomy" id="886464"/>
    <lineage>
        <taxon>Bacteria</taxon>
        <taxon>Pseudomonadati</taxon>
        <taxon>Pseudomonadota</taxon>
        <taxon>Gammaproteobacteria</taxon>
        <taxon>Candidatus Competibacteraceae</taxon>
        <taxon>Plasticicumulans</taxon>
    </lineage>
</organism>